<dbReference type="Gene3D" id="2.60.120.560">
    <property type="entry name" value="Exo-inulinase, domain 1"/>
    <property type="match status" value="1"/>
</dbReference>
<keyword evidence="3" id="KW-1185">Reference proteome</keyword>
<name>Q5SH80_THET8</name>
<dbReference type="HOGENOM" id="CLU_1124117_0_0_0"/>
<dbReference type="eggNOG" id="ENOG5033S8S">
    <property type="taxonomic scope" value="Bacteria"/>
</dbReference>
<evidence type="ECO:0000313" key="2">
    <source>
        <dbReference type="EMBL" id="BAD71673.1"/>
    </source>
</evidence>
<dbReference type="EnsemblBacteria" id="BAD71673">
    <property type="protein sequence ID" value="BAD71673"/>
    <property type="gene ID" value="BAD71673"/>
</dbReference>
<protein>
    <recommendedName>
        <fullName evidence="4">3-keto-disaccharide hydrolase domain-containing protein</fullName>
    </recommendedName>
</protein>
<evidence type="ECO:0008006" key="4">
    <source>
        <dbReference type="Google" id="ProtNLM"/>
    </source>
</evidence>
<organism evidence="2 3">
    <name type="scientific">Thermus thermophilus (strain ATCC 27634 / DSM 579 / HB8)</name>
    <dbReference type="NCBI Taxonomy" id="300852"/>
    <lineage>
        <taxon>Bacteria</taxon>
        <taxon>Thermotogati</taxon>
        <taxon>Deinococcota</taxon>
        <taxon>Deinococci</taxon>
        <taxon>Thermales</taxon>
        <taxon>Thermaceae</taxon>
        <taxon>Thermus</taxon>
    </lineage>
</organism>
<gene>
    <name evidence="2" type="ordered locus">TTHA1850</name>
</gene>
<dbReference type="KEGG" id="ttj:TTHA1850"/>
<dbReference type="EMBL" id="AP008226">
    <property type="protein sequence ID" value="BAD71673.1"/>
    <property type="molecule type" value="Genomic_DNA"/>
</dbReference>
<evidence type="ECO:0000313" key="3">
    <source>
        <dbReference type="Proteomes" id="UP000000532"/>
    </source>
</evidence>
<dbReference type="Proteomes" id="UP000000532">
    <property type="component" value="Chromosome"/>
</dbReference>
<sequence length="247" mass="26699">MRVNVPVQVPPPASPPQPSQPAGQAQGGVTAPVIKVLPGNPLPPAGSAFVDDFSSYPTGAVLPMVAPDRYGVYKAPNGTLSPAVAETFTPQGGLDKALRLEAANTAMLTTGAPDWTDYRVSFRFKYETGGTLDVGLFVHGSGDRMLIVRLGWGYTGGVHLIKVAGDQRFTLVSRRELKPLTEALKDQNWHDFAAEARSDGTVRVMVDQQTVIEWKDPDYRAGGIGIGINRLGDRIIWHIDDLKVERL</sequence>
<feature type="compositionally biased region" description="Pro residues" evidence="1">
    <location>
        <begin position="8"/>
        <end position="19"/>
    </location>
</feature>
<feature type="region of interest" description="Disordered" evidence="1">
    <location>
        <begin position="1"/>
        <end position="27"/>
    </location>
</feature>
<proteinExistence type="predicted"/>
<accession>Q5SH80</accession>
<dbReference type="PATRIC" id="fig|300852.9.peg.1819"/>
<dbReference type="AlphaFoldDB" id="Q5SH80"/>
<reference evidence="2 3" key="1">
    <citation type="submission" date="2004-11" db="EMBL/GenBank/DDBJ databases">
        <title>Complete genome sequence of Thermus thermophilus HB8.</title>
        <authorList>
            <person name="Masui R."/>
            <person name="Kurokawa K."/>
            <person name="Nakagawa N."/>
            <person name="Tokunaga F."/>
            <person name="Koyama Y."/>
            <person name="Shibata T."/>
            <person name="Oshima T."/>
            <person name="Yokoyama S."/>
            <person name="Yasunaga T."/>
            <person name="Kuramitsu S."/>
        </authorList>
    </citation>
    <scope>NUCLEOTIDE SEQUENCE [LARGE SCALE GENOMIC DNA]</scope>
    <source>
        <strain evidence="3">ATCC 27634 / DSM 579 / HB8</strain>
    </source>
</reference>
<evidence type="ECO:0000256" key="1">
    <source>
        <dbReference type="SAM" id="MobiDB-lite"/>
    </source>
</evidence>